<dbReference type="Pfam" id="PF02653">
    <property type="entry name" value="BPD_transp_2"/>
    <property type="match status" value="1"/>
</dbReference>
<dbReference type="RefSeq" id="WP_038089905.1">
    <property type="nucleotide sequence ID" value="NZ_JMIR01000020.1"/>
</dbReference>
<proteinExistence type="inferred from homology"/>
<evidence type="ECO:0000256" key="9">
    <source>
        <dbReference type="SAM" id="Phobius"/>
    </source>
</evidence>
<dbReference type="AlphaFoldDB" id="A0A074M9L4"/>
<reference evidence="10 11" key="1">
    <citation type="journal article" date="2013" name="Int. J. Syst. Evol. Microbiol.">
        <title>Tumebacillus flagellatus sp. nov., an alpha-amylase/pullulanase-producing bacterium isolated from cassava wastewater.</title>
        <authorList>
            <person name="Wang Q."/>
            <person name="Xie N."/>
            <person name="Qin Y."/>
            <person name="Shen N."/>
            <person name="Zhu J."/>
            <person name="Mi H."/>
            <person name="Huang R."/>
        </authorList>
    </citation>
    <scope>NUCLEOTIDE SEQUENCE [LARGE SCALE GENOMIC DNA]</scope>
    <source>
        <strain evidence="10 11">GST4</strain>
    </source>
</reference>
<protein>
    <submittedName>
        <fullName evidence="10">ABC transporter permease</fullName>
    </submittedName>
</protein>
<evidence type="ECO:0000256" key="8">
    <source>
        <dbReference type="ARBA" id="ARBA00037998"/>
    </source>
</evidence>
<dbReference type="Proteomes" id="UP000027931">
    <property type="component" value="Unassembled WGS sequence"/>
</dbReference>
<evidence type="ECO:0000256" key="6">
    <source>
        <dbReference type="ARBA" id="ARBA00022989"/>
    </source>
</evidence>
<keyword evidence="6 9" id="KW-1133">Transmembrane helix</keyword>
<evidence type="ECO:0000256" key="2">
    <source>
        <dbReference type="ARBA" id="ARBA00022448"/>
    </source>
</evidence>
<dbReference type="OrthoDB" id="9807115at2"/>
<dbReference type="eggNOG" id="COG0559">
    <property type="taxonomic scope" value="Bacteria"/>
</dbReference>
<evidence type="ECO:0000256" key="7">
    <source>
        <dbReference type="ARBA" id="ARBA00023136"/>
    </source>
</evidence>
<keyword evidence="4 9" id="KW-0812">Transmembrane</keyword>
<dbReference type="EMBL" id="JMIR01000020">
    <property type="protein sequence ID" value="KEO82612.1"/>
    <property type="molecule type" value="Genomic_DNA"/>
</dbReference>
<feature type="transmembrane region" description="Helical" evidence="9">
    <location>
        <begin position="138"/>
        <end position="158"/>
    </location>
</feature>
<feature type="transmembrane region" description="Helical" evidence="9">
    <location>
        <begin position="60"/>
        <end position="78"/>
    </location>
</feature>
<dbReference type="GO" id="GO:0022857">
    <property type="term" value="F:transmembrane transporter activity"/>
    <property type="evidence" value="ECO:0007669"/>
    <property type="project" value="InterPro"/>
</dbReference>
<comment type="similarity">
    <text evidence="8">Belongs to the binding-protein-dependent transport system permease family. LivHM subfamily.</text>
</comment>
<accession>A0A074M9L4</accession>
<gene>
    <name evidence="10" type="ORF">EL26_14600</name>
</gene>
<evidence type="ECO:0000256" key="3">
    <source>
        <dbReference type="ARBA" id="ARBA00022475"/>
    </source>
</evidence>
<sequence>MSLTLNLLLNGVALGSLIFLIAVGLSLIFGLMGVLNFAHGAVFAWGAYVGLAVYNATGSFLLGILAGTVAGIVIGWIMERLFVRPFYGNHVAQILLTLGLMIILTEGIKMVWGPNLLGFDKPAALTGVVDILSDPFPIYRIFTIGIGLLVLIGVHLLLTRTRYGIIIRAGVQDPEMVQALGINVRRVFSLVFAFGAGLAAFGGVVAGPSFGSLNPDLGMANQLNAFIVIVIGGIGNFPGAALGSLLIGIVQTFMAYYLPDVAMAISVAMMAIVLIWKPEGILGVRR</sequence>
<feature type="transmembrane region" description="Helical" evidence="9">
    <location>
        <begin position="257"/>
        <end position="276"/>
    </location>
</feature>
<dbReference type="CDD" id="cd06582">
    <property type="entry name" value="TM_PBP1_LivH_like"/>
    <property type="match status" value="1"/>
</dbReference>
<evidence type="ECO:0000313" key="10">
    <source>
        <dbReference type="EMBL" id="KEO82612.1"/>
    </source>
</evidence>
<evidence type="ECO:0000256" key="5">
    <source>
        <dbReference type="ARBA" id="ARBA00022970"/>
    </source>
</evidence>
<dbReference type="GO" id="GO:0005886">
    <property type="term" value="C:plasma membrane"/>
    <property type="evidence" value="ECO:0007669"/>
    <property type="project" value="UniProtKB-SubCell"/>
</dbReference>
<feature type="transmembrane region" description="Helical" evidence="9">
    <location>
        <begin position="12"/>
        <end position="30"/>
    </location>
</feature>
<dbReference type="GO" id="GO:0006865">
    <property type="term" value="P:amino acid transport"/>
    <property type="evidence" value="ECO:0007669"/>
    <property type="project" value="UniProtKB-KW"/>
</dbReference>
<comment type="subcellular location">
    <subcellularLocation>
        <location evidence="1">Cell membrane</location>
        <topology evidence="1">Multi-pass membrane protein</topology>
    </subcellularLocation>
</comment>
<evidence type="ECO:0000256" key="1">
    <source>
        <dbReference type="ARBA" id="ARBA00004651"/>
    </source>
</evidence>
<dbReference type="InterPro" id="IPR001851">
    <property type="entry name" value="ABC_transp_permease"/>
</dbReference>
<organism evidence="10 11">
    <name type="scientific">Tumebacillus flagellatus</name>
    <dbReference type="NCBI Taxonomy" id="1157490"/>
    <lineage>
        <taxon>Bacteria</taxon>
        <taxon>Bacillati</taxon>
        <taxon>Bacillota</taxon>
        <taxon>Bacilli</taxon>
        <taxon>Bacillales</taxon>
        <taxon>Alicyclobacillaceae</taxon>
        <taxon>Tumebacillus</taxon>
    </lineage>
</organism>
<evidence type="ECO:0000313" key="11">
    <source>
        <dbReference type="Proteomes" id="UP000027931"/>
    </source>
</evidence>
<feature type="transmembrane region" description="Helical" evidence="9">
    <location>
        <begin position="90"/>
        <end position="112"/>
    </location>
</feature>
<comment type="caution">
    <text evidence="10">The sequence shown here is derived from an EMBL/GenBank/DDBJ whole genome shotgun (WGS) entry which is preliminary data.</text>
</comment>
<dbReference type="STRING" id="1157490.EL26_14600"/>
<evidence type="ECO:0000256" key="4">
    <source>
        <dbReference type="ARBA" id="ARBA00022692"/>
    </source>
</evidence>
<keyword evidence="2" id="KW-0813">Transport</keyword>
<feature type="transmembrane region" description="Helical" evidence="9">
    <location>
        <begin position="226"/>
        <end position="250"/>
    </location>
</feature>
<dbReference type="PANTHER" id="PTHR11795">
    <property type="entry name" value="BRANCHED-CHAIN AMINO ACID TRANSPORT SYSTEM PERMEASE PROTEIN LIVH"/>
    <property type="match status" value="1"/>
</dbReference>
<keyword evidence="7 9" id="KW-0472">Membrane</keyword>
<keyword evidence="3" id="KW-1003">Cell membrane</keyword>
<name>A0A074M9L4_9BACL</name>
<keyword evidence="5" id="KW-0029">Amino-acid transport</keyword>
<feature type="transmembrane region" description="Helical" evidence="9">
    <location>
        <begin position="187"/>
        <end position="206"/>
    </location>
</feature>
<dbReference type="PANTHER" id="PTHR11795:SF442">
    <property type="entry name" value="ABC TRANSPORTER ATP-BINDING PROTEIN"/>
    <property type="match status" value="1"/>
</dbReference>
<keyword evidence="11" id="KW-1185">Reference proteome</keyword>
<dbReference type="InterPro" id="IPR052157">
    <property type="entry name" value="BCAA_transport_permease"/>
</dbReference>